<protein>
    <recommendedName>
        <fullName evidence="3">Alpha/beta hydrolase</fullName>
    </recommendedName>
</protein>
<evidence type="ECO:0008006" key="3">
    <source>
        <dbReference type="Google" id="ProtNLM"/>
    </source>
</evidence>
<gene>
    <name evidence="1" type="ORF">GLV98_15325</name>
</gene>
<sequence>MLQSKEEVEIGVPGVTGYSITYDSNGTEIPGLWIEPDEVEGNLPLLIHNRGGVGKVR</sequence>
<accession>A0A845E5B0</accession>
<dbReference type="OrthoDB" id="9812921at2"/>
<reference evidence="1 2" key="1">
    <citation type="submission" date="2019-11" db="EMBL/GenBank/DDBJ databases">
        <title>Genome sequences of 17 halophilic strains isolated from different environments.</title>
        <authorList>
            <person name="Furrow R.E."/>
        </authorList>
    </citation>
    <scope>NUCLEOTIDE SEQUENCE [LARGE SCALE GENOMIC DNA]</scope>
    <source>
        <strain evidence="1 2">22505_10_Sand</strain>
    </source>
</reference>
<proteinExistence type="predicted"/>
<dbReference type="EMBL" id="WMEZ01000007">
    <property type="protein sequence ID" value="MYL50865.1"/>
    <property type="molecule type" value="Genomic_DNA"/>
</dbReference>
<name>A0A845E5B0_9BACI</name>
<comment type="caution">
    <text evidence="1">The sequence shown here is derived from an EMBL/GenBank/DDBJ whole genome shotgun (WGS) entry which is preliminary data.</text>
</comment>
<evidence type="ECO:0000313" key="2">
    <source>
        <dbReference type="Proteomes" id="UP000447393"/>
    </source>
</evidence>
<evidence type="ECO:0000313" key="1">
    <source>
        <dbReference type="EMBL" id="MYL50865.1"/>
    </source>
</evidence>
<dbReference type="AlphaFoldDB" id="A0A845E5B0"/>
<dbReference type="Proteomes" id="UP000447393">
    <property type="component" value="Unassembled WGS sequence"/>
</dbReference>
<organism evidence="1 2">
    <name type="scientific">Halobacillus litoralis</name>
    <dbReference type="NCBI Taxonomy" id="45668"/>
    <lineage>
        <taxon>Bacteria</taxon>
        <taxon>Bacillati</taxon>
        <taxon>Bacillota</taxon>
        <taxon>Bacilli</taxon>
        <taxon>Bacillales</taxon>
        <taxon>Bacillaceae</taxon>
        <taxon>Halobacillus</taxon>
    </lineage>
</organism>
<dbReference type="RefSeq" id="WP_160916783.1">
    <property type="nucleotide sequence ID" value="NZ_WMEZ01000007.1"/>
</dbReference>